<evidence type="ECO:0000259" key="2">
    <source>
        <dbReference type="Pfam" id="PF20469"/>
    </source>
</evidence>
<dbReference type="PANTHER" id="PTHR43581">
    <property type="entry name" value="ATP/GTP PHOSPHATASE"/>
    <property type="match status" value="1"/>
</dbReference>
<evidence type="ECO:0000259" key="1">
    <source>
        <dbReference type="Pfam" id="PF13304"/>
    </source>
</evidence>
<gene>
    <name evidence="3" type="ORF">NIIDNTM18_00260</name>
</gene>
<dbReference type="Gene3D" id="3.40.50.300">
    <property type="entry name" value="P-loop containing nucleotide triphosphate hydrolases"/>
    <property type="match status" value="1"/>
</dbReference>
<dbReference type="RefSeq" id="WP_185293815.1">
    <property type="nucleotide sequence ID" value="NZ_AP023287.1"/>
</dbReference>
<dbReference type="PANTHER" id="PTHR43581:SF4">
    <property type="entry name" value="ATP_GTP PHOSPHATASE"/>
    <property type="match status" value="1"/>
</dbReference>
<dbReference type="AlphaFoldDB" id="A0A6S6P2Z2"/>
<reference evidence="3 4" key="1">
    <citation type="submission" date="2020-07" db="EMBL/GenBank/DDBJ databases">
        <title>Complete genome sequence of Mycolicibacterium litorale like strain isolated from cardiac implantable electronic device infection.</title>
        <authorList>
            <person name="Fukano H."/>
            <person name="Miyama H."/>
            <person name="Hoshino Y."/>
        </authorList>
    </citation>
    <scope>NUCLEOTIDE SEQUENCE [LARGE SCALE GENOMIC DNA]</scope>
    <source>
        <strain evidence="3 4">NIIDNTM18</strain>
    </source>
</reference>
<dbReference type="InterPro" id="IPR027417">
    <property type="entry name" value="P-loop_NTPase"/>
</dbReference>
<feature type="domain" description="ATPase AAA-type core" evidence="1">
    <location>
        <begin position="25"/>
        <end position="313"/>
    </location>
</feature>
<name>A0A6S6P2Z2_9MYCO</name>
<feature type="domain" description="OLD protein-like TOPRIM" evidence="2">
    <location>
        <begin position="359"/>
        <end position="417"/>
    </location>
</feature>
<protein>
    <submittedName>
        <fullName evidence="3">Uncharacterized protein</fullName>
    </submittedName>
</protein>
<dbReference type="InterPro" id="IPR034139">
    <property type="entry name" value="TOPRIM_OLD"/>
</dbReference>
<dbReference type="InterPro" id="IPR051396">
    <property type="entry name" value="Bact_Antivir_Def_Nuclease"/>
</dbReference>
<dbReference type="InterPro" id="IPR003959">
    <property type="entry name" value="ATPase_AAA_core"/>
</dbReference>
<dbReference type="GO" id="GO:0016887">
    <property type="term" value="F:ATP hydrolysis activity"/>
    <property type="evidence" value="ECO:0007669"/>
    <property type="project" value="InterPro"/>
</dbReference>
<dbReference type="Pfam" id="PF20469">
    <property type="entry name" value="OLD-like_TOPRIM"/>
    <property type="match status" value="1"/>
</dbReference>
<organism evidence="3 4">
    <name type="scientific">Mycolicibacterium litorale</name>
    <dbReference type="NCBI Taxonomy" id="758802"/>
    <lineage>
        <taxon>Bacteria</taxon>
        <taxon>Bacillati</taxon>
        <taxon>Actinomycetota</taxon>
        <taxon>Actinomycetes</taxon>
        <taxon>Mycobacteriales</taxon>
        <taxon>Mycobacteriaceae</taxon>
        <taxon>Mycolicibacterium</taxon>
    </lineage>
</organism>
<sequence length="541" mass="57954">MRISRIEIANHSRIRDLALEVRGHAVIVGANDVGKSSVLRLLNLVLGSTTGTLYQQLGISDLRDPTTDLAVEVTLIDFDDADRTLFTSEIDVNMADKSETLRLRMTVSPDPDDAQGVNVRRWFPDAGHQRAPSRDQLLRIGWRYLPANRNASSAALDGPNSALQTLLRAIELGTERSELADLLAGFNTKLEASTAIGELRANAASHLSKAMPRTVGKDDLSVRTASDPDEDVLGGVSMFFKVDDQHVPMTAQSDGLRQLVLMTLFDLAEGTANVVAIDEPELHLHPSSQRTVAELFSTAGNQKLLVTHSPYIVQRFEPADVIAVNRDGVCHQIPNERLSAVEKERINWWSPRLIEVLTARYVIVVEGLTDRVIVERAAELAGIALDRIGAVVFDIDGAHKFPHVYRLIGSAGFNVQLLGLVDEKEKAVWHGAIGGKPARVFGTTLFVSAPDLEAEVCAAFGGPAAAQGLIDGGYCKKEDILKSAGAAELGAVTAEAAAAYCRAGKVSAATALASQLDGATAANIASVNALLQRLVSLDSAS</sequence>
<dbReference type="GO" id="GO:0005524">
    <property type="term" value="F:ATP binding"/>
    <property type="evidence" value="ECO:0007669"/>
    <property type="project" value="InterPro"/>
</dbReference>
<dbReference type="Proteomes" id="UP000515734">
    <property type="component" value="Chromosome"/>
</dbReference>
<dbReference type="EMBL" id="AP023287">
    <property type="protein sequence ID" value="BCI50748.1"/>
    <property type="molecule type" value="Genomic_DNA"/>
</dbReference>
<dbReference type="Pfam" id="PF13304">
    <property type="entry name" value="AAA_21"/>
    <property type="match status" value="1"/>
</dbReference>
<evidence type="ECO:0000313" key="3">
    <source>
        <dbReference type="EMBL" id="BCI50748.1"/>
    </source>
</evidence>
<evidence type="ECO:0000313" key="4">
    <source>
        <dbReference type="Proteomes" id="UP000515734"/>
    </source>
</evidence>
<dbReference type="SUPFAM" id="SSF52540">
    <property type="entry name" value="P-loop containing nucleoside triphosphate hydrolases"/>
    <property type="match status" value="1"/>
</dbReference>
<proteinExistence type="predicted"/>
<accession>A0A6S6P2Z2</accession>